<dbReference type="Pfam" id="PF07731">
    <property type="entry name" value="Cu-oxidase_2"/>
    <property type="match status" value="1"/>
</dbReference>
<dbReference type="InterPro" id="IPR008972">
    <property type="entry name" value="Cupredoxin"/>
</dbReference>
<dbReference type="Gene3D" id="2.60.40.420">
    <property type="entry name" value="Cupredoxins - blue copper proteins"/>
    <property type="match status" value="4"/>
</dbReference>
<dbReference type="SUPFAM" id="SSF49503">
    <property type="entry name" value="Cupredoxins"/>
    <property type="match status" value="3"/>
</dbReference>
<dbReference type="GO" id="GO:0005507">
    <property type="term" value="F:copper ion binding"/>
    <property type="evidence" value="ECO:0007669"/>
    <property type="project" value="InterPro"/>
</dbReference>
<dbReference type="PANTHER" id="PTHR11709">
    <property type="entry name" value="MULTI-COPPER OXIDASE"/>
    <property type="match status" value="1"/>
</dbReference>
<evidence type="ECO:0000256" key="1">
    <source>
        <dbReference type="ARBA" id="ARBA00010609"/>
    </source>
</evidence>
<name>A0A9W4KJB4_9EURO</name>
<dbReference type="PANTHER" id="PTHR11709:SF71">
    <property type="entry name" value="OXIDOREDUCTASE TPCJ"/>
    <property type="match status" value="1"/>
</dbReference>
<evidence type="ECO:0000313" key="7">
    <source>
        <dbReference type="Proteomes" id="UP001154252"/>
    </source>
</evidence>
<feature type="domain" description="Plastocyanin-like" evidence="5">
    <location>
        <begin position="358"/>
        <end position="439"/>
    </location>
</feature>
<dbReference type="InterPro" id="IPR045087">
    <property type="entry name" value="Cu-oxidase_fam"/>
</dbReference>
<evidence type="ECO:0000259" key="5">
    <source>
        <dbReference type="Pfam" id="PF07731"/>
    </source>
</evidence>
<keyword evidence="4" id="KW-0732">Signal</keyword>
<accession>A0A9W4KJB4</accession>
<comment type="similarity">
    <text evidence="1">Belongs to the multicopper oxidase family.</text>
</comment>
<sequence length="441" mass="50052">MSIRRLLPLGIFLWPVSVWPNPTECVHSPQARGRWLPGFDIHTDYEKKIPPSKLVEHELTVSNQVIAPDGYLTNGGGQWYRYLGRTIEANWGDTLRSSQVYEFRLMQYGTSCYHSHFSIQWAIKINGPSSMDYDVDQGPILMSDWYHADAFALYPTEILTPEAPIPGTNVMNGKGVFDCDPSEAPRCTGKHERHEIALKRGPHRDLNDFVPIQPYETDVLIVGIERYEILITADAEFTNGTNFWMHANYCDIGTWESRLGIIRYGALNTSDPYTPPVSEQHYGFGFQDPPPESLVPIVKRQVGKNMNSFDTPDYLRIGLQAWPNVSDPNSRIHTLLLTNRSICLDWSDPSLKKLTLDANPEFPPETSPVTLQLSDWELGVLPHPEQLHIKRCCHPSNHPRSVHPIHLHGHDYVILAQGEGPFPDDVVPNLDNPAKRDGYYI</sequence>
<gene>
    <name evidence="6" type="ORF">PEGY_LOCUS6249</name>
</gene>
<organism evidence="6 7">
    <name type="scientific">Penicillium egyptiacum</name>
    <dbReference type="NCBI Taxonomy" id="1303716"/>
    <lineage>
        <taxon>Eukaryota</taxon>
        <taxon>Fungi</taxon>
        <taxon>Dikarya</taxon>
        <taxon>Ascomycota</taxon>
        <taxon>Pezizomycotina</taxon>
        <taxon>Eurotiomycetes</taxon>
        <taxon>Eurotiomycetidae</taxon>
        <taxon>Eurotiales</taxon>
        <taxon>Aspergillaceae</taxon>
        <taxon>Penicillium</taxon>
    </lineage>
</organism>
<dbReference type="EMBL" id="CAJVRC010000866">
    <property type="protein sequence ID" value="CAG8900497.1"/>
    <property type="molecule type" value="Genomic_DNA"/>
</dbReference>
<dbReference type="AlphaFoldDB" id="A0A9W4KJB4"/>
<feature type="chain" id="PRO_5040975840" description="Plastocyanin-like domain-containing protein" evidence="4">
    <location>
        <begin position="26"/>
        <end position="441"/>
    </location>
</feature>
<reference evidence="6" key="1">
    <citation type="submission" date="2021-07" db="EMBL/GenBank/DDBJ databases">
        <authorList>
            <person name="Branca A.L. A."/>
        </authorList>
    </citation>
    <scope>NUCLEOTIDE SEQUENCE</scope>
</reference>
<evidence type="ECO:0000313" key="6">
    <source>
        <dbReference type="EMBL" id="CAG8900497.1"/>
    </source>
</evidence>
<dbReference type="InterPro" id="IPR011706">
    <property type="entry name" value="Cu-oxidase_C"/>
</dbReference>
<comment type="caution">
    <text evidence="6">The sequence shown here is derived from an EMBL/GenBank/DDBJ whole genome shotgun (WGS) entry which is preliminary data.</text>
</comment>
<protein>
    <recommendedName>
        <fullName evidence="5">Plastocyanin-like domain-containing protein</fullName>
    </recommendedName>
</protein>
<keyword evidence="3" id="KW-0560">Oxidoreductase</keyword>
<keyword evidence="7" id="KW-1185">Reference proteome</keyword>
<evidence type="ECO:0000256" key="3">
    <source>
        <dbReference type="ARBA" id="ARBA00023002"/>
    </source>
</evidence>
<dbReference type="GO" id="GO:0016491">
    <property type="term" value="F:oxidoreductase activity"/>
    <property type="evidence" value="ECO:0007669"/>
    <property type="project" value="UniProtKB-KW"/>
</dbReference>
<dbReference type="OrthoDB" id="2121828at2759"/>
<feature type="signal peptide" evidence="4">
    <location>
        <begin position="1"/>
        <end position="25"/>
    </location>
</feature>
<dbReference type="Proteomes" id="UP001154252">
    <property type="component" value="Unassembled WGS sequence"/>
</dbReference>
<keyword evidence="2" id="KW-0479">Metal-binding</keyword>
<proteinExistence type="inferred from homology"/>
<evidence type="ECO:0000256" key="2">
    <source>
        <dbReference type="ARBA" id="ARBA00022723"/>
    </source>
</evidence>
<evidence type="ECO:0000256" key="4">
    <source>
        <dbReference type="SAM" id="SignalP"/>
    </source>
</evidence>